<protein>
    <submittedName>
        <fullName evidence="3">Uncharacterized protein</fullName>
    </submittedName>
</protein>
<organism evidence="3 4">
    <name type="scientific">Daphnia galeata</name>
    <dbReference type="NCBI Taxonomy" id="27404"/>
    <lineage>
        <taxon>Eukaryota</taxon>
        <taxon>Metazoa</taxon>
        <taxon>Ecdysozoa</taxon>
        <taxon>Arthropoda</taxon>
        <taxon>Crustacea</taxon>
        <taxon>Branchiopoda</taxon>
        <taxon>Diplostraca</taxon>
        <taxon>Cladocera</taxon>
        <taxon>Anomopoda</taxon>
        <taxon>Daphniidae</taxon>
        <taxon>Daphnia</taxon>
    </lineage>
</organism>
<evidence type="ECO:0000256" key="2">
    <source>
        <dbReference type="SAM" id="SignalP"/>
    </source>
</evidence>
<accession>A0A8J2RYE8</accession>
<feature type="compositionally biased region" description="Low complexity" evidence="1">
    <location>
        <begin position="98"/>
        <end position="124"/>
    </location>
</feature>
<dbReference type="OrthoDB" id="6349910at2759"/>
<name>A0A8J2RYE8_9CRUS</name>
<dbReference type="AlphaFoldDB" id="A0A8J2RYE8"/>
<proteinExistence type="predicted"/>
<reference evidence="3" key="1">
    <citation type="submission" date="2021-11" db="EMBL/GenBank/DDBJ databases">
        <authorList>
            <person name="Schell T."/>
        </authorList>
    </citation>
    <scope>NUCLEOTIDE SEQUENCE</scope>
    <source>
        <strain evidence="3">M5</strain>
    </source>
</reference>
<evidence type="ECO:0000313" key="4">
    <source>
        <dbReference type="Proteomes" id="UP000789390"/>
    </source>
</evidence>
<evidence type="ECO:0000313" key="3">
    <source>
        <dbReference type="EMBL" id="CAH0107566.1"/>
    </source>
</evidence>
<feature type="chain" id="PRO_5035268225" evidence="2">
    <location>
        <begin position="21"/>
        <end position="135"/>
    </location>
</feature>
<feature type="region of interest" description="Disordered" evidence="1">
    <location>
        <begin position="67"/>
        <end position="135"/>
    </location>
</feature>
<keyword evidence="4" id="KW-1185">Reference proteome</keyword>
<comment type="caution">
    <text evidence="3">The sequence shown here is derived from an EMBL/GenBank/DDBJ whole genome shotgun (WGS) entry which is preliminary data.</text>
</comment>
<feature type="compositionally biased region" description="Polar residues" evidence="1">
    <location>
        <begin position="125"/>
        <end position="135"/>
    </location>
</feature>
<evidence type="ECO:0000256" key="1">
    <source>
        <dbReference type="SAM" id="MobiDB-lite"/>
    </source>
</evidence>
<dbReference type="EMBL" id="CAKKLH010000277">
    <property type="protein sequence ID" value="CAH0107566.1"/>
    <property type="molecule type" value="Genomic_DNA"/>
</dbReference>
<keyword evidence="2" id="KW-0732">Signal</keyword>
<gene>
    <name evidence="3" type="ORF">DGAL_LOCUS10886</name>
</gene>
<sequence length="135" mass="14690">MSRSFSMILAVVLAISSVSSNDVKDSSMEEKSRYYPAYNQPDYYGGATGNYGGVYPAVNNQYGASYGPPQVIPQPPNYYGASNNYGSHQHHHHQQPTSNPYGSSAYPGSSSTNYYSPPYHNNNYGATSGYGNSPY</sequence>
<feature type="signal peptide" evidence="2">
    <location>
        <begin position="1"/>
        <end position="20"/>
    </location>
</feature>
<dbReference type="Proteomes" id="UP000789390">
    <property type="component" value="Unassembled WGS sequence"/>
</dbReference>